<protein>
    <submittedName>
        <fullName evidence="2">Uncharacterized protein</fullName>
    </submittedName>
</protein>
<evidence type="ECO:0000256" key="1">
    <source>
        <dbReference type="SAM" id="MobiDB-lite"/>
    </source>
</evidence>
<organism evidence="2 3">
    <name type="scientific">Sorghum bicolor</name>
    <name type="common">Sorghum</name>
    <name type="synonym">Sorghum vulgare</name>
    <dbReference type="NCBI Taxonomy" id="4558"/>
    <lineage>
        <taxon>Eukaryota</taxon>
        <taxon>Viridiplantae</taxon>
        <taxon>Streptophyta</taxon>
        <taxon>Embryophyta</taxon>
        <taxon>Tracheophyta</taxon>
        <taxon>Spermatophyta</taxon>
        <taxon>Magnoliopsida</taxon>
        <taxon>Liliopsida</taxon>
        <taxon>Poales</taxon>
        <taxon>Poaceae</taxon>
        <taxon>PACMAD clade</taxon>
        <taxon>Panicoideae</taxon>
        <taxon>Andropogonodae</taxon>
        <taxon>Andropogoneae</taxon>
        <taxon>Sorghinae</taxon>
        <taxon>Sorghum</taxon>
    </lineage>
</organism>
<feature type="compositionally biased region" description="Low complexity" evidence="1">
    <location>
        <begin position="83"/>
        <end position="96"/>
    </location>
</feature>
<feature type="compositionally biased region" description="Polar residues" evidence="1">
    <location>
        <begin position="63"/>
        <end position="72"/>
    </location>
</feature>
<evidence type="ECO:0000313" key="3">
    <source>
        <dbReference type="Proteomes" id="UP000000768"/>
    </source>
</evidence>
<feature type="region of interest" description="Disordered" evidence="1">
    <location>
        <begin position="33"/>
        <end position="123"/>
    </location>
</feature>
<gene>
    <name evidence="2" type="ORF">SORBI_3007G170000</name>
</gene>
<reference evidence="3" key="2">
    <citation type="journal article" date="2018" name="Plant J.">
        <title>The Sorghum bicolor reference genome: improved assembly, gene annotations, a transcriptome atlas, and signatures of genome organization.</title>
        <authorList>
            <person name="McCormick R.F."/>
            <person name="Truong S.K."/>
            <person name="Sreedasyam A."/>
            <person name="Jenkins J."/>
            <person name="Shu S."/>
            <person name="Sims D."/>
            <person name="Kennedy M."/>
            <person name="Amirebrahimi M."/>
            <person name="Weers B.D."/>
            <person name="McKinley B."/>
            <person name="Mattison A."/>
            <person name="Morishige D.T."/>
            <person name="Grimwood J."/>
            <person name="Schmutz J."/>
            <person name="Mullet J.E."/>
        </authorList>
    </citation>
    <scope>NUCLEOTIDE SEQUENCE [LARGE SCALE GENOMIC DNA]</scope>
    <source>
        <strain evidence="3">cv. BTx623</strain>
    </source>
</reference>
<dbReference type="Proteomes" id="UP000000768">
    <property type="component" value="Chromosome 7"/>
</dbReference>
<accession>A0A1B6PI76</accession>
<dbReference type="Gramene" id="KXG25391">
    <property type="protein sequence ID" value="KXG25391"/>
    <property type="gene ID" value="SORBI_3007G170000"/>
</dbReference>
<keyword evidence="3" id="KW-1185">Reference proteome</keyword>
<dbReference type="InParanoid" id="A0A1B6PI76"/>
<proteinExistence type="predicted"/>
<reference evidence="2 3" key="1">
    <citation type="journal article" date="2009" name="Nature">
        <title>The Sorghum bicolor genome and the diversification of grasses.</title>
        <authorList>
            <person name="Paterson A.H."/>
            <person name="Bowers J.E."/>
            <person name="Bruggmann R."/>
            <person name="Dubchak I."/>
            <person name="Grimwood J."/>
            <person name="Gundlach H."/>
            <person name="Haberer G."/>
            <person name="Hellsten U."/>
            <person name="Mitros T."/>
            <person name="Poliakov A."/>
            <person name="Schmutz J."/>
            <person name="Spannagl M."/>
            <person name="Tang H."/>
            <person name="Wang X."/>
            <person name="Wicker T."/>
            <person name="Bharti A.K."/>
            <person name="Chapman J."/>
            <person name="Feltus F.A."/>
            <person name="Gowik U."/>
            <person name="Grigoriev I.V."/>
            <person name="Lyons E."/>
            <person name="Maher C.A."/>
            <person name="Martis M."/>
            <person name="Narechania A."/>
            <person name="Otillar R.P."/>
            <person name="Penning B.W."/>
            <person name="Salamov A.A."/>
            <person name="Wang Y."/>
            <person name="Zhang L."/>
            <person name="Carpita N.C."/>
            <person name="Freeling M."/>
            <person name="Gingle A.R."/>
            <person name="Hash C.T."/>
            <person name="Keller B."/>
            <person name="Klein P."/>
            <person name="Kresovich S."/>
            <person name="McCann M.C."/>
            <person name="Ming R."/>
            <person name="Peterson D.G."/>
            <person name="Mehboob-ur-Rahman"/>
            <person name="Ware D."/>
            <person name="Westhoff P."/>
            <person name="Mayer K.F."/>
            <person name="Messing J."/>
            <person name="Rokhsar D.S."/>
        </authorList>
    </citation>
    <scope>NUCLEOTIDE SEQUENCE [LARGE SCALE GENOMIC DNA]</scope>
    <source>
        <strain evidence="3">cv. BTx623</strain>
    </source>
</reference>
<evidence type="ECO:0000313" key="2">
    <source>
        <dbReference type="EMBL" id="KXG25391.1"/>
    </source>
</evidence>
<dbReference type="AlphaFoldDB" id="A0A1B6PI76"/>
<sequence>MQPHLGRSGPYNPLHRDTFISSCVCFLHLSPPSGVRPPHESPIATPTRRPWPGGSQIPRRARSTTGCISTRTPRPRRSCAGCRSPKPAAAASSRSRTGLRRPFTSAPSAPLAGSGHRRPPWCRKRRWCQPPPNQMGSTMFSAVAPKPSSLPMPAFFLWRAESKATQGLLRIGELA</sequence>
<dbReference type="EMBL" id="CM000766">
    <property type="protein sequence ID" value="KXG25391.1"/>
    <property type="molecule type" value="Genomic_DNA"/>
</dbReference>
<name>A0A1B6PI76_SORBI</name>